<reference evidence="7" key="1">
    <citation type="submission" date="2023-08" db="EMBL/GenBank/DDBJ databases">
        <title>Rhodospirillaceae gen. nov., a novel taxon isolated from the Yangtze River Yuezi River estuary sludge.</title>
        <authorList>
            <person name="Ruan L."/>
        </authorList>
    </citation>
    <scope>NUCLEOTIDE SEQUENCE [LARGE SCALE GENOMIC DNA]</scope>
    <source>
        <strain evidence="7">R-7</strain>
    </source>
</reference>
<evidence type="ECO:0000256" key="2">
    <source>
        <dbReference type="ARBA" id="ARBA00023136"/>
    </source>
</evidence>
<evidence type="ECO:0000256" key="1">
    <source>
        <dbReference type="ARBA" id="ARBA00022729"/>
    </source>
</evidence>
<keyword evidence="7" id="KW-1185">Reference proteome</keyword>
<dbReference type="Gene3D" id="3.30.1450.10">
    <property type="match status" value="1"/>
</dbReference>
<sequence>MIGTAMVDVRKIATALCSGLWLAGLAACAPTIQQEGNVPDPDQVVQINPGVDDKNRVTQVLGSPSSVSAFQDRTWYYISRRTEQTAFLDPEVVEQEVLAISFDNQNIVQDMKVYGLENGRMVPMVDRVTPTHGNDLTLMQQVLGNLGRFNNPNKKSTPF</sequence>
<feature type="chain" id="PRO_5046352915" evidence="4">
    <location>
        <begin position="27"/>
        <end position="159"/>
    </location>
</feature>
<dbReference type="Proteomes" id="UP001230156">
    <property type="component" value="Unassembled WGS sequence"/>
</dbReference>
<name>A0ABU0YKH5_9PROT</name>
<dbReference type="Pfam" id="PF04355">
    <property type="entry name" value="BamE"/>
    <property type="match status" value="1"/>
</dbReference>
<evidence type="ECO:0000256" key="4">
    <source>
        <dbReference type="SAM" id="SignalP"/>
    </source>
</evidence>
<evidence type="ECO:0000313" key="7">
    <source>
        <dbReference type="Proteomes" id="UP001230156"/>
    </source>
</evidence>
<feature type="signal peptide" evidence="4">
    <location>
        <begin position="1"/>
        <end position="26"/>
    </location>
</feature>
<dbReference type="InterPro" id="IPR007450">
    <property type="entry name" value="BamE_dom"/>
</dbReference>
<evidence type="ECO:0000256" key="3">
    <source>
        <dbReference type="ARBA" id="ARBA00023237"/>
    </source>
</evidence>
<comment type="caution">
    <text evidence="6">The sequence shown here is derived from an EMBL/GenBank/DDBJ whole genome shotgun (WGS) entry which is preliminary data.</text>
</comment>
<protein>
    <submittedName>
        <fullName evidence="6">Outer membrane protein assembly factor BamE</fullName>
    </submittedName>
</protein>
<dbReference type="InterPro" id="IPR037873">
    <property type="entry name" value="BamE-like"/>
</dbReference>
<gene>
    <name evidence="6" type="primary">bamE</name>
    <name evidence="6" type="ORF">Q8A70_11210</name>
</gene>
<dbReference type="InterPro" id="IPR026592">
    <property type="entry name" value="BamE"/>
</dbReference>
<evidence type="ECO:0000259" key="5">
    <source>
        <dbReference type="Pfam" id="PF04355"/>
    </source>
</evidence>
<keyword evidence="3" id="KW-0998">Cell outer membrane</keyword>
<dbReference type="PANTHER" id="PTHR37482:SF1">
    <property type="entry name" value="OUTER MEMBRANE PROTEIN ASSEMBLY FACTOR BAME"/>
    <property type="match status" value="1"/>
</dbReference>
<evidence type="ECO:0000313" key="6">
    <source>
        <dbReference type="EMBL" id="MDQ7248238.1"/>
    </source>
</evidence>
<dbReference type="RefSeq" id="WP_379955689.1">
    <property type="nucleotide sequence ID" value="NZ_JAUYVI010000003.1"/>
</dbReference>
<dbReference type="EMBL" id="JAUYVI010000003">
    <property type="protein sequence ID" value="MDQ7248238.1"/>
    <property type="molecule type" value="Genomic_DNA"/>
</dbReference>
<feature type="domain" description="Outer membrane protein assembly factor BamE" evidence="5">
    <location>
        <begin position="36"/>
        <end position="110"/>
    </location>
</feature>
<proteinExistence type="predicted"/>
<keyword evidence="2" id="KW-0472">Membrane</keyword>
<organism evidence="6 7">
    <name type="scientific">Dongia sedimenti</name>
    <dbReference type="NCBI Taxonomy" id="3064282"/>
    <lineage>
        <taxon>Bacteria</taxon>
        <taxon>Pseudomonadati</taxon>
        <taxon>Pseudomonadota</taxon>
        <taxon>Alphaproteobacteria</taxon>
        <taxon>Rhodospirillales</taxon>
        <taxon>Dongiaceae</taxon>
        <taxon>Dongia</taxon>
    </lineage>
</organism>
<keyword evidence="1 4" id="KW-0732">Signal</keyword>
<dbReference type="PANTHER" id="PTHR37482">
    <property type="entry name" value="OUTER MEMBRANE PROTEIN ASSEMBLY FACTOR BAME"/>
    <property type="match status" value="1"/>
</dbReference>
<accession>A0ABU0YKH5</accession>